<dbReference type="OrthoDB" id="72851at2759"/>
<keyword evidence="2" id="KW-0328">Glycosyltransferase</keyword>
<keyword evidence="6 7" id="KW-0472">Membrane</keyword>
<feature type="transmembrane region" description="Helical" evidence="7">
    <location>
        <begin position="610"/>
        <end position="627"/>
    </location>
</feature>
<dbReference type="GO" id="GO:0016020">
    <property type="term" value="C:membrane"/>
    <property type="evidence" value="ECO:0007669"/>
    <property type="project" value="UniProtKB-SubCell"/>
</dbReference>
<keyword evidence="3" id="KW-0808">Transferase</keyword>
<evidence type="ECO:0000313" key="9">
    <source>
        <dbReference type="EMBL" id="KAH7025065.1"/>
    </source>
</evidence>
<feature type="transmembrane region" description="Helical" evidence="7">
    <location>
        <begin position="61"/>
        <end position="86"/>
    </location>
</feature>
<dbReference type="EMBL" id="JAGTJQ010000009">
    <property type="protein sequence ID" value="KAH7025065.1"/>
    <property type="molecule type" value="Genomic_DNA"/>
</dbReference>
<comment type="subcellular location">
    <subcellularLocation>
        <location evidence="1">Membrane</location>
        <topology evidence="1">Multi-pass membrane protein</topology>
    </subcellularLocation>
</comment>
<evidence type="ECO:0000256" key="4">
    <source>
        <dbReference type="ARBA" id="ARBA00022692"/>
    </source>
</evidence>
<dbReference type="RefSeq" id="XP_046008613.1">
    <property type="nucleotide sequence ID" value="XM_046150529.1"/>
</dbReference>
<keyword evidence="4 7" id="KW-0812">Transmembrane</keyword>
<comment type="caution">
    <text evidence="9">The sequence shown here is derived from an EMBL/GenBank/DDBJ whole genome shotgun (WGS) entry which is preliminary data.</text>
</comment>
<dbReference type="AlphaFoldDB" id="A0A9P8XZU1"/>
<feature type="transmembrane region" description="Helical" evidence="7">
    <location>
        <begin position="546"/>
        <end position="567"/>
    </location>
</feature>
<dbReference type="InterPro" id="IPR001173">
    <property type="entry name" value="Glyco_trans_2-like"/>
</dbReference>
<dbReference type="GO" id="GO:0016757">
    <property type="term" value="F:glycosyltransferase activity"/>
    <property type="evidence" value="ECO:0007669"/>
    <property type="project" value="UniProtKB-KW"/>
</dbReference>
<feature type="transmembrane region" description="Helical" evidence="7">
    <location>
        <begin position="406"/>
        <end position="424"/>
    </location>
</feature>
<gene>
    <name evidence="9" type="ORF">B0I36DRAFT_250231</name>
</gene>
<protein>
    <submittedName>
        <fullName evidence="9">Glycosyltransferase family 2 protein</fullName>
    </submittedName>
</protein>
<evidence type="ECO:0000256" key="6">
    <source>
        <dbReference type="ARBA" id="ARBA00023136"/>
    </source>
</evidence>
<dbReference type="InterPro" id="IPR029044">
    <property type="entry name" value="Nucleotide-diphossugar_trans"/>
</dbReference>
<keyword evidence="10" id="KW-1185">Reference proteome</keyword>
<accession>A0A9P8XZU1</accession>
<feature type="transmembrane region" description="Helical" evidence="7">
    <location>
        <begin position="21"/>
        <end position="41"/>
    </location>
</feature>
<dbReference type="GeneID" id="70180075"/>
<sequence length="628" mass="71198">MGQIVRLHDRDDSEQWKGVKRYLYFFAPFFIAIDVLIYLAYLGFRLYCNIDVQQRTGISAGAAWVFVGVEFLITIPYLMNNAWALFSLKSRTRPRLRLTGDADVPTLDVFVTCCKEDNEVVMDTVKAACDQDYPIEKFRVIILDDGKSAELEQLALEAAKTWPNLFYMSREKKPGVPHHFKAGNLNYGLEQLTLLPGGTAEFVGALDADMIPEPHWARSLLPHLLSDRKVAMACPPQLFYNTPRSDPLGQSLDFFVHITEPIKDTLNAAWCTGSGYICRRTALDDIGGIPVGGIAEDVATSNLFIGKGWVTAYVHEPLQFGTVPDDFSSHLKQRTRWAIGTVENAMNVNFYLWGDKIKRMTAPARISSFLIGILSFYPIVFCISLFSIPIILIMGQPLILFADDEQFRWLLRAAFATVISRRIMEFIIYIPAGYHTGQRFARYQIWMAPYLALCLIRAFILPKWLGGASTAFKPTGSLGSAINERDAETRKGMLHRLFAILIQCQALFHLLFVYFVIAGVCITTYKCFIVELNLRDILTCMITHAWWPPLTWLFLASSIWTPIAYAINPPSVPDREELLNRDPKTGIAHPRNVTKKIAFGAQAAWFETEYTITTLYTTFCFVATFFYF</sequence>
<dbReference type="Proteomes" id="UP000756346">
    <property type="component" value="Unassembled WGS sequence"/>
</dbReference>
<dbReference type="InterPro" id="IPR050321">
    <property type="entry name" value="Glycosyltr_2/OpgH_subfam"/>
</dbReference>
<evidence type="ECO:0000259" key="8">
    <source>
        <dbReference type="Pfam" id="PF13632"/>
    </source>
</evidence>
<keyword evidence="5 7" id="KW-1133">Transmembrane helix</keyword>
<feature type="transmembrane region" description="Helical" evidence="7">
    <location>
        <begin position="366"/>
        <end position="394"/>
    </location>
</feature>
<dbReference type="SUPFAM" id="SSF53448">
    <property type="entry name" value="Nucleotide-diphospho-sugar transferases"/>
    <property type="match status" value="1"/>
</dbReference>
<evidence type="ECO:0000256" key="1">
    <source>
        <dbReference type="ARBA" id="ARBA00004141"/>
    </source>
</evidence>
<evidence type="ECO:0000256" key="2">
    <source>
        <dbReference type="ARBA" id="ARBA00022676"/>
    </source>
</evidence>
<organism evidence="9 10">
    <name type="scientific">Microdochium trichocladiopsis</name>
    <dbReference type="NCBI Taxonomy" id="1682393"/>
    <lineage>
        <taxon>Eukaryota</taxon>
        <taxon>Fungi</taxon>
        <taxon>Dikarya</taxon>
        <taxon>Ascomycota</taxon>
        <taxon>Pezizomycotina</taxon>
        <taxon>Sordariomycetes</taxon>
        <taxon>Xylariomycetidae</taxon>
        <taxon>Xylariales</taxon>
        <taxon>Microdochiaceae</taxon>
        <taxon>Microdochium</taxon>
    </lineage>
</organism>
<dbReference type="CDD" id="cd06421">
    <property type="entry name" value="CESA_CelA_like"/>
    <property type="match status" value="1"/>
</dbReference>
<feature type="transmembrane region" description="Helical" evidence="7">
    <location>
        <begin position="497"/>
        <end position="525"/>
    </location>
</feature>
<feature type="domain" description="Glycosyltransferase 2-like" evidence="8">
    <location>
        <begin position="206"/>
        <end position="386"/>
    </location>
</feature>
<dbReference type="PANTHER" id="PTHR43867">
    <property type="entry name" value="CELLULOSE SYNTHASE CATALYTIC SUBUNIT A [UDP-FORMING]"/>
    <property type="match status" value="1"/>
</dbReference>
<dbReference type="PANTHER" id="PTHR43867:SF2">
    <property type="entry name" value="CELLULOSE SYNTHASE CATALYTIC SUBUNIT A [UDP-FORMING]"/>
    <property type="match status" value="1"/>
</dbReference>
<evidence type="ECO:0000256" key="3">
    <source>
        <dbReference type="ARBA" id="ARBA00022679"/>
    </source>
</evidence>
<dbReference type="Pfam" id="PF13632">
    <property type="entry name" value="Glyco_trans_2_3"/>
    <property type="match status" value="1"/>
</dbReference>
<evidence type="ECO:0000256" key="5">
    <source>
        <dbReference type="ARBA" id="ARBA00022989"/>
    </source>
</evidence>
<evidence type="ECO:0000313" key="10">
    <source>
        <dbReference type="Proteomes" id="UP000756346"/>
    </source>
</evidence>
<feature type="transmembrane region" description="Helical" evidence="7">
    <location>
        <begin position="445"/>
        <end position="465"/>
    </location>
</feature>
<evidence type="ECO:0000256" key="7">
    <source>
        <dbReference type="SAM" id="Phobius"/>
    </source>
</evidence>
<proteinExistence type="predicted"/>
<reference evidence="9" key="1">
    <citation type="journal article" date="2021" name="Nat. Commun.">
        <title>Genetic determinants of endophytism in the Arabidopsis root mycobiome.</title>
        <authorList>
            <person name="Mesny F."/>
            <person name="Miyauchi S."/>
            <person name="Thiergart T."/>
            <person name="Pickel B."/>
            <person name="Atanasova L."/>
            <person name="Karlsson M."/>
            <person name="Huettel B."/>
            <person name="Barry K.W."/>
            <person name="Haridas S."/>
            <person name="Chen C."/>
            <person name="Bauer D."/>
            <person name="Andreopoulos W."/>
            <person name="Pangilinan J."/>
            <person name="LaButti K."/>
            <person name="Riley R."/>
            <person name="Lipzen A."/>
            <person name="Clum A."/>
            <person name="Drula E."/>
            <person name="Henrissat B."/>
            <person name="Kohler A."/>
            <person name="Grigoriev I.V."/>
            <person name="Martin F.M."/>
            <person name="Hacquard S."/>
        </authorList>
    </citation>
    <scope>NUCLEOTIDE SEQUENCE</scope>
    <source>
        <strain evidence="9">MPI-CAGE-CH-0230</strain>
    </source>
</reference>
<dbReference type="Gene3D" id="3.90.550.10">
    <property type="entry name" value="Spore Coat Polysaccharide Biosynthesis Protein SpsA, Chain A"/>
    <property type="match status" value="1"/>
</dbReference>
<name>A0A9P8XZU1_9PEZI</name>